<dbReference type="Pfam" id="PF05506">
    <property type="entry name" value="PLipase_C_C"/>
    <property type="match status" value="2"/>
</dbReference>
<evidence type="ECO:0000259" key="4">
    <source>
        <dbReference type="Pfam" id="PF05506"/>
    </source>
</evidence>
<dbReference type="Pfam" id="PF04185">
    <property type="entry name" value="Phosphoesterase"/>
    <property type="match status" value="2"/>
</dbReference>
<dbReference type="PANTHER" id="PTHR31956">
    <property type="entry name" value="NON-SPECIFIC PHOSPHOLIPASE C4-RELATED"/>
    <property type="match status" value="1"/>
</dbReference>
<dbReference type="RefSeq" id="WP_168803157.1">
    <property type="nucleotide sequence ID" value="NZ_CP051205.1"/>
</dbReference>
<dbReference type="EC" id="3.1.4.3" evidence="2"/>
<dbReference type="InterPro" id="IPR007312">
    <property type="entry name" value="Phosphoesterase"/>
</dbReference>
<dbReference type="Proteomes" id="UP000502421">
    <property type="component" value="Chromosome"/>
</dbReference>
<dbReference type="PROSITE" id="PS51318">
    <property type="entry name" value="TAT"/>
    <property type="match status" value="1"/>
</dbReference>
<dbReference type="EMBL" id="CP051205">
    <property type="protein sequence ID" value="QJB30879.1"/>
    <property type="molecule type" value="Genomic_DNA"/>
</dbReference>
<organism evidence="5 6">
    <name type="scientific">Chitinophaga oryzae</name>
    <dbReference type="NCBI Taxonomy" id="2725414"/>
    <lineage>
        <taxon>Bacteria</taxon>
        <taxon>Pseudomonadati</taxon>
        <taxon>Bacteroidota</taxon>
        <taxon>Chitinophagia</taxon>
        <taxon>Chitinophagales</taxon>
        <taxon>Chitinophagaceae</taxon>
        <taxon>Chitinophaga</taxon>
    </lineage>
</organism>
<proteinExistence type="inferred from homology"/>
<dbReference type="InterPro" id="IPR006311">
    <property type="entry name" value="TAT_signal"/>
</dbReference>
<dbReference type="InterPro" id="IPR008475">
    <property type="entry name" value="PLipase_C_C"/>
</dbReference>
<feature type="domain" description="Bacterial phospholipase C C-terminal" evidence="4">
    <location>
        <begin position="727"/>
        <end position="814"/>
    </location>
</feature>
<keyword evidence="3" id="KW-0378">Hydrolase</keyword>
<protein>
    <recommendedName>
        <fullName evidence="2">phospholipase C</fullName>
        <ecNumber evidence="2">3.1.4.3</ecNumber>
    </recommendedName>
</protein>
<evidence type="ECO:0000256" key="3">
    <source>
        <dbReference type="ARBA" id="ARBA00022801"/>
    </source>
</evidence>
<feature type="domain" description="Bacterial phospholipase C C-terminal" evidence="4">
    <location>
        <begin position="620"/>
        <end position="714"/>
    </location>
</feature>
<dbReference type="GO" id="GO:0034480">
    <property type="term" value="F:phosphatidylcholine phospholipase C activity"/>
    <property type="evidence" value="ECO:0007669"/>
    <property type="project" value="UniProtKB-EC"/>
</dbReference>
<dbReference type="AlphaFoldDB" id="A0AAE6ZDW5"/>
<evidence type="ECO:0000256" key="2">
    <source>
        <dbReference type="ARBA" id="ARBA00012018"/>
    </source>
</evidence>
<gene>
    <name evidence="5" type="ORF">HF329_06015</name>
</gene>
<evidence type="ECO:0000256" key="1">
    <source>
        <dbReference type="ARBA" id="ARBA00009717"/>
    </source>
</evidence>
<sequence>MESRRDFIKKLTALSGSMALGSLPGAVQRAFAINPDPGTTFMDAEHIVFLMQENRSFDHLLGTLRGVRGFNDPRFLRQKNCNPVWLQSDSQGNTYAPVRCDIKNTNVTWSGGCPHEVENQIGARNAGFMDKWIDQKTPKTMQYFTREDHPFYHALADAFTVCDHYFCSSLTGTSSNRSMFWTGKLRGLNICDLQLCRTKEHMDNTLFSLPGTCTWETFPEVLQANEVSWKVYQNQTFVNYLRRDDIEKALPGILKQFESQPAPAFHASSDPFEAILQIPEMIAAALKPLFEIAAKTYLNTDDLKIKWLSNFSDNVLESFLNYYPLLTEENRKVFKEAQSLWESLAPKTRDLHSRAFTTNIKDPLYNCLKEITLDDGTTMSVPAGDILYQFRQDVRNGELPTVSWLVAPEVFSDHPVSPQYGPWYVSEVLDILTSKPEVWKKTIFIINFDENDGFFDHMPPYVPSVQGAGKCSPGIDTDEELAKDFNSPIGLGYRVPMLVVSPWSRGGWVNSQVLDHTSTLMFLEKFLNAKKGNNNIQCSNISQFRRTVCGDITSAFRPYNGEKIVFPKPVDKEKFFAQVRRAKTNAQPGTNLLNPDDIEGIRSDVLNSTLLPKQEEGIRPANGLLYQLYAEACADKSKNQVTIALGAGNEIYGQTCWGAAFHVYWGFDDKKPRSYVAKAGAGMLTDSFNLSDFDDNAYHIVVHGPNGFSREFSGTVQDPGIGIACTYEFALQDARTLTGNVEIVVKIQDKSINCTHLVITDNAYGQPDIMVPLRISRYDDTITQVINLEHSLNWYDFTVSIPGNKKYYRRYTGHVETGLPGYTDPYMGRWDGATKPPLT</sequence>
<comment type="similarity">
    <text evidence="1">Belongs to the bacterial phospholipase C family.</text>
</comment>
<accession>A0AAE6ZDW5</accession>
<evidence type="ECO:0000313" key="5">
    <source>
        <dbReference type="EMBL" id="QJB30879.1"/>
    </source>
</evidence>
<reference evidence="6" key="1">
    <citation type="submission" date="2020-04" db="EMBL/GenBank/DDBJ databases">
        <authorList>
            <person name="Kittiwongwattana C."/>
        </authorList>
    </citation>
    <scope>NUCLEOTIDE SEQUENCE [LARGE SCALE GENOMIC DNA]</scope>
    <source>
        <strain evidence="6">1310</strain>
    </source>
</reference>
<dbReference type="NCBIfam" id="TIGR01409">
    <property type="entry name" value="TAT_signal_seq"/>
    <property type="match status" value="1"/>
</dbReference>
<dbReference type="InterPro" id="IPR019546">
    <property type="entry name" value="TAT_signal_bac_arc"/>
</dbReference>
<dbReference type="InterPro" id="IPR017767">
    <property type="entry name" value="PC-PLC"/>
</dbReference>
<name>A0AAE6ZDW5_9BACT</name>
<dbReference type="PANTHER" id="PTHR31956:SF1">
    <property type="entry name" value="NON-SPECIFIC PHOSPHOLIPASE C1"/>
    <property type="match status" value="1"/>
</dbReference>
<dbReference type="KEGG" id="coy:HF329_06015"/>
<dbReference type="NCBIfam" id="TIGR03396">
    <property type="entry name" value="PC_PLC"/>
    <property type="match status" value="1"/>
</dbReference>
<dbReference type="InterPro" id="IPR017850">
    <property type="entry name" value="Alkaline_phosphatase_core_sf"/>
</dbReference>
<dbReference type="Gene3D" id="3.40.720.10">
    <property type="entry name" value="Alkaline Phosphatase, subunit A"/>
    <property type="match status" value="2"/>
</dbReference>
<evidence type="ECO:0000313" key="6">
    <source>
        <dbReference type="Proteomes" id="UP000502421"/>
    </source>
</evidence>
<dbReference type="GO" id="GO:0016042">
    <property type="term" value="P:lipid catabolic process"/>
    <property type="evidence" value="ECO:0007669"/>
    <property type="project" value="InterPro"/>
</dbReference>